<keyword evidence="2" id="KW-0378">Hydrolase</keyword>
<sequence>MGEVIFVSHAEVPGVGTLGESAEQLAPLALESGLGRTCPYRPDLSSQCAVPWRRKRTTSVVSSEDESSTPEPSRAPKRKRPCTIFSSDSDDLASSGDDDGSLFSPGPCESVGPSQRVSEDVPSVSQEDIPPEPIQVSADPYIVCCGSEAAFLEYKVAGGSCDLSYNADIPASQCDFYGMGEDIRRAVFETFKMKELHEWQSDMLRKHLREDGGMKNALVHAPTSGGKTLVAVILLLRTMLVEKKNGCLVLPYVAIVTEKVRELKLLAHKVPSFSVEEYAGAKGVFPIPRAKSTMQTLYVCTPEKATGLWKSLCAEGHRRDEIGLVSVDECHMINDGQRGNVIEELFVSLLRWAGPSLRIVALSATVGNPDVFRVFLGAGRSDSCNLFNVTSRPTKIKEYLVASGKPVPIMQDGEGRGKIMFSDRGQDILDEER</sequence>
<dbReference type="GO" id="GO:0003676">
    <property type="term" value="F:nucleic acid binding"/>
    <property type="evidence" value="ECO:0007669"/>
    <property type="project" value="InterPro"/>
</dbReference>
<dbReference type="PANTHER" id="PTHR47961">
    <property type="entry name" value="DNA POLYMERASE THETA, PUTATIVE (AFU_ORTHOLOGUE AFUA_1G05260)-RELATED"/>
    <property type="match status" value="1"/>
</dbReference>
<evidence type="ECO:0000256" key="4">
    <source>
        <dbReference type="ARBA" id="ARBA00022840"/>
    </source>
</evidence>
<dbReference type="SMART" id="SM00487">
    <property type="entry name" value="DEXDc"/>
    <property type="match status" value="1"/>
</dbReference>
<evidence type="ECO:0000313" key="8">
    <source>
        <dbReference type="Proteomes" id="UP001075354"/>
    </source>
</evidence>
<dbReference type="Pfam" id="PF00270">
    <property type="entry name" value="DEAD"/>
    <property type="match status" value="1"/>
</dbReference>
<gene>
    <name evidence="7" type="ORF">ONE63_001035</name>
</gene>
<proteinExistence type="predicted"/>
<protein>
    <recommendedName>
        <fullName evidence="6">Helicase ATP-binding domain-containing protein</fullName>
    </recommendedName>
</protein>
<name>A0AAV7XBV6_9NEOP</name>
<evidence type="ECO:0000256" key="5">
    <source>
        <dbReference type="SAM" id="MobiDB-lite"/>
    </source>
</evidence>
<evidence type="ECO:0000313" key="7">
    <source>
        <dbReference type="EMBL" id="KAJ1523142.1"/>
    </source>
</evidence>
<feature type="region of interest" description="Disordered" evidence="5">
    <location>
        <begin position="50"/>
        <end position="133"/>
    </location>
</feature>
<dbReference type="Gene3D" id="3.40.50.300">
    <property type="entry name" value="P-loop containing nucleotide triphosphate hydrolases"/>
    <property type="match status" value="1"/>
</dbReference>
<comment type="caution">
    <text evidence="7">The sequence shown here is derived from an EMBL/GenBank/DDBJ whole genome shotgun (WGS) entry which is preliminary data.</text>
</comment>
<evidence type="ECO:0000256" key="3">
    <source>
        <dbReference type="ARBA" id="ARBA00022806"/>
    </source>
</evidence>
<dbReference type="PANTHER" id="PTHR47961:SF12">
    <property type="entry name" value="HELICASE POLQ-LIKE"/>
    <property type="match status" value="1"/>
</dbReference>
<dbReference type="PROSITE" id="PS51192">
    <property type="entry name" value="HELICASE_ATP_BIND_1"/>
    <property type="match status" value="1"/>
</dbReference>
<reference evidence="7" key="1">
    <citation type="submission" date="2022-12" db="EMBL/GenBank/DDBJ databases">
        <title>Chromosome-level genome assembly of the bean flower thrips Megalurothrips usitatus.</title>
        <authorList>
            <person name="Ma L."/>
            <person name="Liu Q."/>
            <person name="Li H."/>
            <person name="Cai W."/>
        </authorList>
    </citation>
    <scope>NUCLEOTIDE SEQUENCE</scope>
    <source>
        <strain evidence="7">Cailab_2022a</strain>
    </source>
</reference>
<evidence type="ECO:0000256" key="2">
    <source>
        <dbReference type="ARBA" id="ARBA00022801"/>
    </source>
</evidence>
<dbReference type="InterPro" id="IPR050474">
    <property type="entry name" value="Hel308_SKI2-like"/>
</dbReference>
<dbReference type="InterPro" id="IPR011545">
    <property type="entry name" value="DEAD/DEAH_box_helicase_dom"/>
</dbReference>
<dbReference type="GO" id="GO:0016787">
    <property type="term" value="F:hydrolase activity"/>
    <property type="evidence" value="ECO:0007669"/>
    <property type="project" value="UniProtKB-KW"/>
</dbReference>
<dbReference type="EMBL" id="JAPTSV010000010">
    <property type="protein sequence ID" value="KAJ1523142.1"/>
    <property type="molecule type" value="Genomic_DNA"/>
</dbReference>
<accession>A0AAV7XBV6</accession>
<dbReference type="SUPFAM" id="SSF52540">
    <property type="entry name" value="P-loop containing nucleoside triphosphate hydrolases"/>
    <property type="match status" value="1"/>
</dbReference>
<dbReference type="AlphaFoldDB" id="A0AAV7XBV6"/>
<feature type="compositionally biased region" description="Acidic residues" evidence="5">
    <location>
        <begin position="88"/>
        <end position="100"/>
    </location>
</feature>
<dbReference type="Proteomes" id="UP001075354">
    <property type="component" value="Chromosome 10"/>
</dbReference>
<keyword evidence="8" id="KW-1185">Reference proteome</keyword>
<evidence type="ECO:0000259" key="6">
    <source>
        <dbReference type="PROSITE" id="PS51192"/>
    </source>
</evidence>
<keyword evidence="3" id="KW-0347">Helicase</keyword>
<keyword evidence="1" id="KW-0547">Nucleotide-binding</keyword>
<feature type="domain" description="Helicase ATP-binding" evidence="6">
    <location>
        <begin position="208"/>
        <end position="384"/>
    </location>
</feature>
<organism evidence="7 8">
    <name type="scientific">Megalurothrips usitatus</name>
    <name type="common">bean blossom thrips</name>
    <dbReference type="NCBI Taxonomy" id="439358"/>
    <lineage>
        <taxon>Eukaryota</taxon>
        <taxon>Metazoa</taxon>
        <taxon>Ecdysozoa</taxon>
        <taxon>Arthropoda</taxon>
        <taxon>Hexapoda</taxon>
        <taxon>Insecta</taxon>
        <taxon>Pterygota</taxon>
        <taxon>Neoptera</taxon>
        <taxon>Paraneoptera</taxon>
        <taxon>Thysanoptera</taxon>
        <taxon>Terebrantia</taxon>
        <taxon>Thripoidea</taxon>
        <taxon>Thripidae</taxon>
        <taxon>Megalurothrips</taxon>
    </lineage>
</organism>
<dbReference type="InterPro" id="IPR027417">
    <property type="entry name" value="P-loop_NTPase"/>
</dbReference>
<dbReference type="GO" id="GO:0005524">
    <property type="term" value="F:ATP binding"/>
    <property type="evidence" value="ECO:0007669"/>
    <property type="project" value="UniProtKB-KW"/>
</dbReference>
<keyword evidence="4" id="KW-0067">ATP-binding</keyword>
<dbReference type="GO" id="GO:0004386">
    <property type="term" value="F:helicase activity"/>
    <property type="evidence" value="ECO:0007669"/>
    <property type="project" value="UniProtKB-KW"/>
</dbReference>
<dbReference type="InterPro" id="IPR014001">
    <property type="entry name" value="Helicase_ATP-bd"/>
</dbReference>
<evidence type="ECO:0000256" key="1">
    <source>
        <dbReference type="ARBA" id="ARBA00022741"/>
    </source>
</evidence>